<sequence>MRTAKRVASTSRILYPPHPLTRTMPFPPEIIALIIALGWNEINLTLSERLSLLKGWTLSSKSHANFFRRVSYTNLHFFSARHYQDYTACSTAADKLLCESVTYHIAEYPESRLGANHPMIGIYLSSATHIAPHVRRFGVQWHNWCGNDPSIARLVLPPHIVTLHLMYTHDAAWTRTKYTKSEFWVDRDVLPKAHPNVGYLQLVGTNRELTDAILEACTNRDLVCTHDSYTEMYNIPPNKVDWSW</sequence>
<proteinExistence type="predicted"/>
<name>A0A0D7BIH3_9AGAR</name>
<evidence type="ECO:0000313" key="1">
    <source>
        <dbReference type="EMBL" id="KIY70247.1"/>
    </source>
</evidence>
<keyword evidence="2" id="KW-1185">Reference proteome</keyword>
<dbReference type="Proteomes" id="UP000054007">
    <property type="component" value="Unassembled WGS sequence"/>
</dbReference>
<gene>
    <name evidence="1" type="ORF">CYLTODRAFT_476318</name>
</gene>
<evidence type="ECO:0000313" key="2">
    <source>
        <dbReference type="Proteomes" id="UP000054007"/>
    </source>
</evidence>
<protein>
    <submittedName>
        <fullName evidence="1">Uncharacterized protein</fullName>
    </submittedName>
</protein>
<dbReference type="EMBL" id="KN880471">
    <property type="protein sequence ID" value="KIY70247.1"/>
    <property type="molecule type" value="Genomic_DNA"/>
</dbReference>
<organism evidence="1 2">
    <name type="scientific">Cylindrobasidium torrendii FP15055 ss-10</name>
    <dbReference type="NCBI Taxonomy" id="1314674"/>
    <lineage>
        <taxon>Eukaryota</taxon>
        <taxon>Fungi</taxon>
        <taxon>Dikarya</taxon>
        <taxon>Basidiomycota</taxon>
        <taxon>Agaricomycotina</taxon>
        <taxon>Agaricomycetes</taxon>
        <taxon>Agaricomycetidae</taxon>
        <taxon>Agaricales</taxon>
        <taxon>Marasmiineae</taxon>
        <taxon>Physalacriaceae</taxon>
        <taxon>Cylindrobasidium</taxon>
    </lineage>
</organism>
<dbReference type="AlphaFoldDB" id="A0A0D7BIH3"/>
<reference evidence="1 2" key="1">
    <citation type="journal article" date="2015" name="Fungal Genet. Biol.">
        <title>Evolution of novel wood decay mechanisms in Agaricales revealed by the genome sequences of Fistulina hepatica and Cylindrobasidium torrendii.</title>
        <authorList>
            <person name="Floudas D."/>
            <person name="Held B.W."/>
            <person name="Riley R."/>
            <person name="Nagy L.G."/>
            <person name="Koehler G."/>
            <person name="Ransdell A.S."/>
            <person name="Younus H."/>
            <person name="Chow J."/>
            <person name="Chiniquy J."/>
            <person name="Lipzen A."/>
            <person name="Tritt A."/>
            <person name="Sun H."/>
            <person name="Haridas S."/>
            <person name="LaButti K."/>
            <person name="Ohm R.A."/>
            <person name="Kues U."/>
            <person name="Blanchette R.A."/>
            <person name="Grigoriev I.V."/>
            <person name="Minto R.E."/>
            <person name="Hibbett D.S."/>
        </authorList>
    </citation>
    <scope>NUCLEOTIDE SEQUENCE [LARGE SCALE GENOMIC DNA]</scope>
    <source>
        <strain evidence="1 2">FP15055 ss-10</strain>
    </source>
</reference>
<accession>A0A0D7BIH3</accession>